<protein>
    <submittedName>
        <fullName evidence="2">Glycoprotein UL22A</fullName>
    </submittedName>
</protein>
<proteinExistence type="predicted"/>
<organismHost>
    <name type="scientific">Homo sapiens</name>
    <name type="common">Human</name>
    <dbReference type="NCBI Taxonomy" id="9606"/>
</organismHost>
<reference evidence="2 3" key="1">
    <citation type="journal article" date="2015" name="J. Virol.">
        <title>High-throughput analysis of human cytomegalovirus genome diversity highlights the widespread occurrence of gene-disrupting mutations and pervasive recombination.</title>
        <authorList>
            <person name="Sijmons S."/>
            <person name="Thys K."/>
            <person name="Mbong Ngwese M."/>
            <person name="Van Damme E."/>
            <person name="Dvorak J."/>
            <person name="Van Loock M."/>
            <person name="Li G."/>
            <person name="Tachezy R."/>
            <person name="Busson L."/>
            <person name="Aerssens J."/>
            <person name="Van Ranst M."/>
            <person name="Maes P."/>
        </authorList>
    </citation>
    <scope>NUCLEOTIDE SEQUENCE [LARGE SCALE GENOMIC DNA]</scope>
    <source>
        <strain evidence="2">BE/10/2011</strain>
    </source>
</reference>
<organism evidence="2 3">
    <name type="scientific">Human cytomegalovirus</name>
    <name type="common">HHV-5</name>
    <name type="synonym">Human herpesvirus 5</name>
    <dbReference type="NCBI Taxonomy" id="10359"/>
    <lineage>
        <taxon>Viruses</taxon>
        <taxon>Duplodnaviria</taxon>
        <taxon>Heunggongvirae</taxon>
        <taxon>Peploviricota</taxon>
        <taxon>Herviviricetes</taxon>
        <taxon>Herpesvirales</taxon>
        <taxon>Orthoherpesviridae</taxon>
        <taxon>Betaherpesvirinae</taxon>
        <taxon>Cytomegalovirus</taxon>
        <taxon>Cytomegalovirus humanbeta5</taxon>
    </lineage>
</organism>
<feature type="compositionally biased region" description="Basic and acidic residues" evidence="1">
    <location>
        <begin position="89"/>
        <end position="105"/>
    </location>
</feature>
<feature type="compositionally biased region" description="Low complexity" evidence="1">
    <location>
        <begin position="36"/>
        <end position="47"/>
    </location>
</feature>
<dbReference type="InterPro" id="IPR009245">
    <property type="entry name" value="Cytomegalo_UL22A"/>
</dbReference>
<dbReference type="Pfam" id="PF05984">
    <property type="entry name" value="Cytomega_UL20A"/>
    <property type="match status" value="1"/>
</dbReference>
<gene>
    <name evidence="2" type="primary">UL22A</name>
</gene>
<name>A0A0G2T8Q4_HCMV</name>
<sequence>MARRLWILSLLAVTLTVALAAPSQKSKRSVTVEQPSTSTNSDGNNTTRNKDVTLSQEGSTTDGDDYSGGDYDVLITDTDGGNHQQPQEKTNEHKEEHTKENEKTQ</sequence>
<dbReference type="Proteomes" id="UP000112015">
    <property type="component" value="Segment"/>
</dbReference>
<evidence type="ECO:0000256" key="1">
    <source>
        <dbReference type="SAM" id="MobiDB-lite"/>
    </source>
</evidence>
<accession>A0A0G2T8Q4</accession>
<feature type="region of interest" description="Disordered" evidence="1">
    <location>
        <begin position="20"/>
        <end position="105"/>
    </location>
</feature>
<evidence type="ECO:0000313" key="2">
    <source>
        <dbReference type="EMBL" id="AKI08582.1"/>
    </source>
</evidence>
<evidence type="ECO:0000313" key="3">
    <source>
        <dbReference type="Proteomes" id="UP000112015"/>
    </source>
</evidence>
<dbReference type="EMBL" id="KP745639">
    <property type="protein sequence ID" value="AKI08582.1"/>
    <property type="molecule type" value="Genomic_DNA"/>
</dbReference>